<evidence type="ECO:0000313" key="2">
    <source>
        <dbReference type="EMBL" id="MDR5691823.1"/>
    </source>
</evidence>
<protein>
    <submittedName>
        <fullName evidence="2">Uncharacterized protein</fullName>
    </submittedName>
</protein>
<organism evidence="2 3">
    <name type="scientific">Agromyces indicus</name>
    <dbReference type="NCBI Taxonomy" id="758919"/>
    <lineage>
        <taxon>Bacteria</taxon>
        <taxon>Bacillati</taxon>
        <taxon>Actinomycetota</taxon>
        <taxon>Actinomycetes</taxon>
        <taxon>Micrococcales</taxon>
        <taxon>Microbacteriaceae</taxon>
        <taxon>Agromyces</taxon>
    </lineage>
</organism>
<sequence length="270" mass="29894">MTNAPDEDSINRKWAEMAASVDRLAERIGDPDDFPVLAGSSLAGDDDVSHPFEVSQAVRHLVNASVDQLHGIKTLLHETQTQHLAVGSTLARAALENTAAAMWILGPRSRNLRIERVLRWHARNYTDQRAVVGHLLPSDPTDNLELIRTVAASRGIDPKVAASGYKITGPIEGAEEFTSIEVKFHWAVASGFAHGRPWAFGLLAQRRLRIDDGHEVRRITPRTDLAIWLPLQAMHLLGELLRLRDRRAGLPMPPMPDGTPDSEFRLSTAR</sequence>
<dbReference type="EMBL" id="JAVKGS010000002">
    <property type="protein sequence ID" value="MDR5691823.1"/>
    <property type="molecule type" value="Genomic_DNA"/>
</dbReference>
<gene>
    <name evidence="2" type="ORF">RH861_07070</name>
</gene>
<dbReference type="RefSeq" id="WP_310520413.1">
    <property type="nucleotide sequence ID" value="NZ_BAABBS010000002.1"/>
</dbReference>
<comment type="caution">
    <text evidence="2">The sequence shown here is derived from an EMBL/GenBank/DDBJ whole genome shotgun (WGS) entry which is preliminary data.</text>
</comment>
<proteinExistence type="predicted"/>
<accession>A0ABU1FJ82</accession>
<evidence type="ECO:0000256" key="1">
    <source>
        <dbReference type="SAM" id="MobiDB-lite"/>
    </source>
</evidence>
<dbReference type="Proteomes" id="UP001260072">
    <property type="component" value="Unassembled WGS sequence"/>
</dbReference>
<name>A0ABU1FJ82_9MICO</name>
<evidence type="ECO:0000313" key="3">
    <source>
        <dbReference type="Proteomes" id="UP001260072"/>
    </source>
</evidence>
<keyword evidence="3" id="KW-1185">Reference proteome</keyword>
<reference evidence="3" key="1">
    <citation type="submission" date="2023-07" db="EMBL/GenBank/DDBJ databases">
        <title>Description of three actinobacteria isolated from air of manufacturing shop in a pharmaceutical factory.</title>
        <authorList>
            <person name="Zhang D.-F."/>
        </authorList>
    </citation>
    <scope>NUCLEOTIDE SEQUENCE [LARGE SCALE GENOMIC DNA]</scope>
    <source>
        <strain evidence="3">CCTCC AB 2011122</strain>
    </source>
</reference>
<feature type="region of interest" description="Disordered" evidence="1">
    <location>
        <begin position="251"/>
        <end position="270"/>
    </location>
</feature>